<evidence type="ECO:0000313" key="1">
    <source>
        <dbReference type="EMBL" id="MCS1397787.1"/>
    </source>
</evidence>
<dbReference type="RefSeq" id="WP_036162346.1">
    <property type="nucleotide sequence ID" value="NZ_JANTOO010000018.1"/>
</dbReference>
<keyword evidence="2" id="KW-1185">Reference proteome</keyword>
<gene>
    <name evidence="1" type="ORF">NXZ79_17405</name>
</gene>
<name>A0ABT2DS97_9BACI</name>
<evidence type="ECO:0000313" key="2">
    <source>
        <dbReference type="Proteomes" id="UP001525021"/>
    </source>
</evidence>
<comment type="caution">
    <text evidence="1">The sequence shown here is derived from an EMBL/GenBank/DDBJ whole genome shotgun (WGS) entry which is preliminary data.</text>
</comment>
<dbReference type="Proteomes" id="UP001525021">
    <property type="component" value="Unassembled WGS sequence"/>
</dbReference>
<reference evidence="1 2" key="1">
    <citation type="submission" date="2022-08" db="EMBL/GenBank/DDBJ databases">
        <title>Lysinibacillus sequencing.</title>
        <authorList>
            <person name="Dunlap C."/>
        </authorList>
    </citation>
    <scope>NUCLEOTIDE SEQUENCE [LARGE SCALE GENOMIC DNA]</scope>
    <source>
        <strain evidence="1 2">PB211</strain>
    </source>
</reference>
<dbReference type="Gene3D" id="3.40.50.1860">
    <property type="match status" value="1"/>
</dbReference>
<dbReference type="InterPro" id="IPR001920">
    <property type="entry name" value="Asp/Glu_race"/>
</dbReference>
<protein>
    <submittedName>
        <fullName evidence="1">AroM family protein</fullName>
    </submittedName>
</protein>
<organism evidence="1 2">
    <name type="scientific">Lysinibacillus pinottii</name>
    <dbReference type="NCBI Taxonomy" id="2973932"/>
    <lineage>
        <taxon>Bacteria</taxon>
        <taxon>Bacillati</taxon>
        <taxon>Bacillota</taxon>
        <taxon>Bacilli</taxon>
        <taxon>Bacillales</taxon>
        <taxon>Bacillaceae</taxon>
        <taxon>Lysinibacillus</taxon>
    </lineage>
</organism>
<accession>A0ABT2DS97</accession>
<dbReference type="InterPro" id="IPR010843">
    <property type="entry name" value="Uncharacterised_AroM"/>
</dbReference>
<sequence length="223" mass="24880">MENSKIAIVTIGQAPRKDMAEDIQQLRHGGLHVHEFGVLDSLSPSEIAALSPSQEETDVLVTLLANSQQVRLSKAKLMPYIQQCLHDLQDFTWILLMCTGDFANKLSVKNLLLPDRMMTNLVKGLHTELAIGLIGPEPEQQITVAEKWQKAHFDVHYSASSPYRFNAHDLLAKAQQLESDGADLLILDCMGYSTPMKNMIKHQLNIPVIVPREAVFTILKAIC</sequence>
<dbReference type="Pfam" id="PF07302">
    <property type="entry name" value="AroM"/>
    <property type="match status" value="1"/>
</dbReference>
<dbReference type="EMBL" id="JANTOO010000018">
    <property type="protein sequence ID" value="MCS1397787.1"/>
    <property type="molecule type" value="Genomic_DNA"/>
</dbReference>
<proteinExistence type="predicted"/>